<organism evidence="2 3">
    <name type="scientific">Paramagnetospirillum kuznetsovii</name>
    <dbReference type="NCBI Taxonomy" id="2053833"/>
    <lineage>
        <taxon>Bacteria</taxon>
        <taxon>Pseudomonadati</taxon>
        <taxon>Pseudomonadota</taxon>
        <taxon>Alphaproteobacteria</taxon>
        <taxon>Rhodospirillales</taxon>
        <taxon>Magnetospirillaceae</taxon>
        <taxon>Paramagnetospirillum</taxon>
    </lineage>
</organism>
<reference evidence="2 3" key="1">
    <citation type="submission" date="2017-11" db="EMBL/GenBank/DDBJ databases">
        <title>Draft genome sequence of magnetotactic bacterium Magnetospirillum kuznetsovii LBB-42.</title>
        <authorList>
            <person name="Grouzdev D.S."/>
            <person name="Rysina M.S."/>
            <person name="Baslerov R.V."/>
            <person name="Koziaeva V."/>
        </authorList>
    </citation>
    <scope>NUCLEOTIDE SEQUENCE [LARGE SCALE GENOMIC DNA]</scope>
    <source>
        <strain evidence="2 3">LBB-42</strain>
    </source>
</reference>
<dbReference type="OrthoDB" id="9801785at2"/>
<keyword evidence="3" id="KW-1185">Reference proteome</keyword>
<protein>
    <submittedName>
        <fullName evidence="2">Epimerase</fullName>
    </submittedName>
</protein>
<dbReference type="InterPro" id="IPR036291">
    <property type="entry name" value="NAD(P)-bd_dom_sf"/>
</dbReference>
<accession>A0A364NXY6</accession>
<dbReference type="Pfam" id="PF01370">
    <property type="entry name" value="Epimerase"/>
    <property type="match status" value="1"/>
</dbReference>
<feature type="domain" description="NAD-dependent epimerase/dehydratase" evidence="1">
    <location>
        <begin position="5"/>
        <end position="233"/>
    </location>
</feature>
<name>A0A364NXY6_9PROT</name>
<evidence type="ECO:0000313" key="3">
    <source>
        <dbReference type="Proteomes" id="UP000251075"/>
    </source>
</evidence>
<sequence length="316" mass="33546">MRCYLVTGGCGFIGSHLVDRLLADGHDVRVLDDLSSGRRENLNERATLIVGDVCDAAVVKSAMDGADGCFHLAAVSSVQRSTEAWAATHSINQTGAINLFEAARSAAGARPVPVVFASSAAVYGDSEALPLQEAGVALPISPYGADKLGCEFHARAAARVFEGRFAGLRFFNVFGPRQDPASPYSGVISIFADRALRGLDLMIFGDGEQVRDFIHVSDVVRCMAKAMAFLEGQPSGYFSPFNVCRGERVSVNMLAQAVLRASGSTVPISHGPARCGDIRYSQGDPAHSQSVLGFAAEITLIQGLTDALTWIKNARH</sequence>
<dbReference type="EMBL" id="PGTO01000007">
    <property type="protein sequence ID" value="RAU21944.1"/>
    <property type="molecule type" value="Genomic_DNA"/>
</dbReference>
<dbReference type="PANTHER" id="PTHR43245">
    <property type="entry name" value="BIFUNCTIONAL POLYMYXIN RESISTANCE PROTEIN ARNA"/>
    <property type="match status" value="1"/>
</dbReference>
<proteinExistence type="predicted"/>
<dbReference type="Gene3D" id="3.40.50.720">
    <property type="entry name" value="NAD(P)-binding Rossmann-like Domain"/>
    <property type="match status" value="1"/>
</dbReference>
<dbReference type="Proteomes" id="UP000251075">
    <property type="component" value="Unassembled WGS sequence"/>
</dbReference>
<comment type="caution">
    <text evidence="2">The sequence shown here is derived from an EMBL/GenBank/DDBJ whole genome shotgun (WGS) entry which is preliminary data.</text>
</comment>
<dbReference type="Gene3D" id="3.90.25.10">
    <property type="entry name" value="UDP-galactose 4-epimerase, domain 1"/>
    <property type="match status" value="1"/>
</dbReference>
<dbReference type="PANTHER" id="PTHR43245:SF13">
    <property type="entry name" value="UDP-D-APIOSE_UDP-D-XYLOSE SYNTHASE 2"/>
    <property type="match status" value="1"/>
</dbReference>
<gene>
    <name evidence="2" type="ORF">CU669_11200</name>
</gene>
<dbReference type="InterPro" id="IPR001509">
    <property type="entry name" value="Epimerase_deHydtase"/>
</dbReference>
<evidence type="ECO:0000259" key="1">
    <source>
        <dbReference type="Pfam" id="PF01370"/>
    </source>
</evidence>
<dbReference type="AlphaFoldDB" id="A0A364NXY6"/>
<evidence type="ECO:0000313" key="2">
    <source>
        <dbReference type="EMBL" id="RAU21944.1"/>
    </source>
</evidence>
<dbReference type="InterPro" id="IPR050177">
    <property type="entry name" value="Lipid_A_modif_metabolic_enz"/>
</dbReference>
<dbReference type="SUPFAM" id="SSF51735">
    <property type="entry name" value="NAD(P)-binding Rossmann-fold domains"/>
    <property type="match status" value="1"/>
</dbReference>